<feature type="region of interest" description="Disordered" evidence="5">
    <location>
        <begin position="981"/>
        <end position="1017"/>
    </location>
</feature>
<dbReference type="GO" id="GO:0000785">
    <property type="term" value="C:chromatin"/>
    <property type="evidence" value="ECO:0007669"/>
    <property type="project" value="UniProtKB-ARBA"/>
</dbReference>
<dbReference type="GO" id="GO:0031509">
    <property type="term" value="P:subtelomeric heterochromatin formation"/>
    <property type="evidence" value="ECO:0007669"/>
    <property type="project" value="TreeGrafter"/>
</dbReference>
<dbReference type="OrthoDB" id="332390at2759"/>
<dbReference type="InterPro" id="IPR028941">
    <property type="entry name" value="WHIM2_dom"/>
</dbReference>
<feature type="domain" description="WAC" evidence="6">
    <location>
        <begin position="38"/>
        <end position="146"/>
    </location>
</feature>
<dbReference type="EMBL" id="QEAP01000014">
    <property type="protein sequence ID" value="TPX77775.1"/>
    <property type="molecule type" value="Genomic_DNA"/>
</dbReference>
<organism evidence="7 8">
    <name type="scientific">Chytriomyces confervae</name>
    <dbReference type="NCBI Taxonomy" id="246404"/>
    <lineage>
        <taxon>Eukaryota</taxon>
        <taxon>Fungi</taxon>
        <taxon>Fungi incertae sedis</taxon>
        <taxon>Chytridiomycota</taxon>
        <taxon>Chytridiomycota incertae sedis</taxon>
        <taxon>Chytridiomycetes</taxon>
        <taxon>Chytridiales</taxon>
        <taxon>Chytriomycetaceae</taxon>
        <taxon>Chytriomyces</taxon>
    </lineage>
</organism>
<feature type="compositionally biased region" description="Low complexity" evidence="5">
    <location>
        <begin position="744"/>
        <end position="779"/>
    </location>
</feature>
<dbReference type="GO" id="GO:0005634">
    <property type="term" value="C:nucleus"/>
    <property type="evidence" value="ECO:0007669"/>
    <property type="project" value="UniProtKB-SubCell"/>
</dbReference>
<gene>
    <name evidence="7" type="ORF">CcCBS67573_g00935</name>
</gene>
<dbReference type="PANTHER" id="PTHR32075">
    <property type="entry name" value="ISWI CHROMATIN-REMODELING COMPLEX SUBUNIT YPL216W-RELATED"/>
    <property type="match status" value="1"/>
</dbReference>
<comment type="subcellular location">
    <subcellularLocation>
        <location evidence="1 3">Nucleus</location>
    </subcellularLocation>
</comment>
<evidence type="ECO:0000256" key="1">
    <source>
        <dbReference type="ARBA" id="ARBA00004123"/>
    </source>
</evidence>
<keyword evidence="2 3" id="KW-0539">Nucleus</keyword>
<dbReference type="Proteomes" id="UP000320333">
    <property type="component" value="Unassembled WGS sequence"/>
</dbReference>
<dbReference type="Pfam" id="PF15613">
    <property type="entry name" value="WSD"/>
    <property type="match status" value="1"/>
</dbReference>
<feature type="region of interest" description="Disordered" evidence="5">
    <location>
        <begin position="525"/>
        <end position="554"/>
    </location>
</feature>
<dbReference type="InterPro" id="IPR013136">
    <property type="entry name" value="WSTF_Acf1_Cbp146"/>
</dbReference>
<feature type="compositionally biased region" description="Low complexity" evidence="5">
    <location>
        <begin position="433"/>
        <end position="445"/>
    </location>
</feature>
<feature type="compositionally biased region" description="Low complexity" evidence="5">
    <location>
        <begin position="453"/>
        <end position="478"/>
    </location>
</feature>
<feature type="compositionally biased region" description="Basic and acidic residues" evidence="5">
    <location>
        <begin position="611"/>
        <end position="622"/>
    </location>
</feature>
<evidence type="ECO:0000259" key="6">
    <source>
        <dbReference type="PROSITE" id="PS51136"/>
    </source>
</evidence>
<protein>
    <recommendedName>
        <fullName evidence="6">WAC domain-containing protein</fullName>
    </recommendedName>
</protein>
<feature type="compositionally biased region" description="Acidic residues" evidence="5">
    <location>
        <begin position="1008"/>
        <end position="1017"/>
    </location>
</feature>
<dbReference type="STRING" id="246404.A0A507FQB5"/>
<dbReference type="InterPro" id="IPR018501">
    <property type="entry name" value="DDT_dom"/>
</dbReference>
<dbReference type="Pfam" id="PF02791">
    <property type="entry name" value="DDT"/>
    <property type="match status" value="1"/>
</dbReference>
<evidence type="ECO:0000313" key="7">
    <source>
        <dbReference type="EMBL" id="TPX77775.1"/>
    </source>
</evidence>
<keyword evidence="4" id="KW-0175">Coiled coil</keyword>
<feature type="compositionally biased region" description="Acidic residues" evidence="5">
    <location>
        <begin position="805"/>
        <end position="818"/>
    </location>
</feature>
<keyword evidence="8" id="KW-1185">Reference proteome</keyword>
<evidence type="ECO:0000313" key="8">
    <source>
        <dbReference type="Proteomes" id="UP000320333"/>
    </source>
</evidence>
<feature type="region of interest" description="Disordered" evidence="5">
    <location>
        <begin position="605"/>
        <end position="857"/>
    </location>
</feature>
<feature type="compositionally biased region" description="Acidic residues" evidence="5">
    <location>
        <begin position="982"/>
        <end position="991"/>
    </location>
</feature>
<feature type="compositionally biased region" description="Polar residues" evidence="5">
    <location>
        <begin position="532"/>
        <end position="542"/>
    </location>
</feature>
<evidence type="ECO:0000256" key="4">
    <source>
        <dbReference type="SAM" id="Coils"/>
    </source>
</evidence>
<comment type="caution">
    <text evidence="7">The sequence shown here is derived from an EMBL/GenBank/DDBJ whole genome shotgun (WGS) entry which is preliminary data.</text>
</comment>
<dbReference type="PANTHER" id="PTHR32075:SF6">
    <property type="entry name" value="ISWI CHROMATIN-REMODELING COMPLEX SUBUNIT YPL216W-RELATED"/>
    <property type="match status" value="1"/>
</dbReference>
<feature type="compositionally biased region" description="Acidic residues" evidence="5">
    <location>
        <begin position="623"/>
        <end position="637"/>
    </location>
</feature>
<evidence type="ECO:0000256" key="2">
    <source>
        <dbReference type="ARBA" id="ARBA00023242"/>
    </source>
</evidence>
<sequence>MPLLLGAKVEPLMDPSHEALVEANPQLQMGLDFTPADPPVFIIPFTGELFATYDDFYARMTFYRRPKFTCEVTGKANLSYEAALKSELTARERAQNRFPEYWRKSSLEFIHFNRCQIQGLVDNLSDHLKGRLFVNEIVQSKGSFVKVMDVIGPNGSMLDLAAAHSPKPAEPPSTPPQPIAYTAPSFNDIPPSQLKYVVHVCDELGELYLDEGCDLDQTIANGHLRFQIRASESKRPRSVLNKANIRWFINESADRGAGVFSPWIVKDALVKKYGLPTEPPVIKRLRVKTTPGKTASKFKYPMEDLELLEVAPRELQPAPPVLSRDFGRVPIECTPILMQMWNFFTIFGKPLRLHPFTLDDFIHALGAPKCNLHQEAMAALINSACLARMQTLQAAHTAGSNKLQGAALTSVITAAAAAASALASSTPAHSAVTANTATAPDADTPSIEPHDLTSTATTNATNSFSNHTTAATPATTNGTAPLSATNAASSQFHSLYVSKFAELTEFEQMAVDQWFKWSPGKWADPAKDVVRSGQTPQSNWRNSTSSTSAGAAKSSKAAIQYTVTGRLRAWEVALVGFVRDCVTEVEFANKWKVLATLVGAVQISEEEEEHGNELAEQTKEEDMAVEQDDGGEEEEDGTSTLNGGSLKRELSVDVPEDTVDPSPVAETAVPSTDQSAPAAKDEEPGSRGRRKRRKVDSYYANGTEEALAEVDDDKDDSFVAEDPVSAPSSGFRRTTRKQWHEDTNSTTPATATAAPTRSSGRSTRAALAATQSALTQAQLESLTEQQPGSPSLLSPNEKDKPAKDEDGDEDEEMADSEEADTHHQRATSTPSTTTAPAASTTATTTTKKSHKFNPFKTPRPVKEKVVEAEGIHQMAHLLDSTSRGFAALPVADRLALIKIMAEQWAAQTTPLRTFMDACHEKVAEVKRYKRENFGKEQRAVAVARYELSEKLQAKADEEAAALSKEEAPSEDEVDEKLAAGVDGDDTAENGDAESNAHNEDSTAAMGAGDDDSDDDDDAVHLSASALRMRRVRKDLAKKKEKERIQREENARLKLEKKEKDREMKALAEEKKRVEDLEQAFYQKQLDFEAENLIASAVSRMTPLGSDRNYNKYWWFDNYCGLIPKRVMPCEVNFWNVSPFASSGFATGVLLVEEIGGSSVEGIDAPPVHDVTVLEQGLVAGTRWGYLSTPQEVDVLVQWLDSRGIREQALIDHVKKARELMEVAMANRLEMLSRNACKVVEAGQQQQQQHTRRRGRKQQPGGDDDEADLGHLPSYLAYKNVYAKM</sequence>
<feature type="region of interest" description="Disordered" evidence="5">
    <location>
        <begin position="433"/>
        <end position="478"/>
    </location>
</feature>
<evidence type="ECO:0000256" key="5">
    <source>
        <dbReference type="SAM" id="MobiDB-lite"/>
    </source>
</evidence>
<feature type="compositionally biased region" description="Acidic residues" evidence="5">
    <location>
        <begin position="706"/>
        <end position="719"/>
    </location>
</feature>
<proteinExistence type="predicted"/>
<evidence type="ECO:0000256" key="3">
    <source>
        <dbReference type="PROSITE-ProRule" id="PRU00475"/>
    </source>
</evidence>
<feature type="region of interest" description="Disordered" evidence="5">
    <location>
        <begin position="1239"/>
        <end position="1269"/>
    </location>
</feature>
<accession>A0A507FQB5</accession>
<reference evidence="7 8" key="1">
    <citation type="journal article" date="2019" name="Sci. Rep.">
        <title>Comparative genomics of chytrid fungi reveal insights into the obligate biotrophic and pathogenic lifestyle of Synchytrium endobioticum.</title>
        <authorList>
            <person name="van de Vossenberg B.T.L.H."/>
            <person name="Warris S."/>
            <person name="Nguyen H.D.T."/>
            <person name="van Gent-Pelzer M.P.E."/>
            <person name="Joly D.L."/>
            <person name="van de Geest H.C."/>
            <person name="Bonants P.J.M."/>
            <person name="Smith D.S."/>
            <person name="Levesque C.A."/>
            <person name="van der Lee T.A.J."/>
        </authorList>
    </citation>
    <scope>NUCLEOTIDE SEQUENCE [LARGE SCALE GENOMIC DNA]</scope>
    <source>
        <strain evidence="7 8">CBS 675.73</strain>
    </source>
</reference>
<feature type="coiled-coil region" evidence="4">
    <location>
        <begin position="1035"/>
        <end position="1079"/>
    </location>
</feature>
<feature type="compositionally biased region" description="Low complexity" evidence="5">
    <location>
        <begin position="543"/>
        <end position="554"/>
    </location>
</feature>
<dbReference type="GO" id="GO:0000781">
    <property type="term" value="C:chromosome, telomeric region"/>
    <property type="evidence" value="ECO:0007669"/>
    <property type="project" value="GOC"/>
</dbReference>
<feature type="compositionally biased region" description="Low complexity" evidence="5">
    <location>
        <begin position="826"/>
        <end position="846"/>
    </location>
</feature>
<dbReference type="Pfam" id="PF10537">
    <property type="entry name" value="WAC_Acf1_DNA_bd"/>
    <property type="match status" value="1"/>
</dbReference>
<dbReference type="PROSITE" id="PS51136">
    <property type="entry name" value="WAC"/>
    <property type="match status" value="1"/>
</dbReference>
<feature type="compositionally biased region" description="Polar residues" evidence="5">
    <location>
        <begin position="780"/>
        <end position="794"/>
    </location>
</feature>
<name>A0A507FQB5_9FUNG</name>